<evidence type="ECO:0000256" key="1">
    <source>
        <dbReference type="SAM" id="MobiDB-lite"/>
    </source>
</evidence>
<name>A0A6A6IIE8_9PLEO</name>
<feature type="region of interest" description="Disordered" evidence="1">
    <location>
        <begin position="58"/>
        <end position="105"/>
    </location>
</feature>
<proteinExistence type="predicted"/>
<evidence type="ECO:0000313" key="3">
    <source>
        <dbReference type="Proteomes" id="UP000800094"/>
    </source>
</evidence>
<dbReference type="GeneID" id="54586547"/>
<feature type="compositionally biased region" description="Low complexity" evidence="1">
    <location>
        <begin position="58"/>
        <end position="87"/>
    </location>
</feature>
<accession>A0A6A6IIE8</accession>
<sequence>MSTPTSSASSPDFFNANAVLLVRIPRRANSVRHLLHLLRLHSTSTSNSSSPDFINVRSNSVSTSTSTSTSTTTTPSTSSTPICTPTTHRVGRPIQDSGFKPASLSPRTITSTINTTAKLLSSSTYGGCSAIDFTRNATFSTSTDVTTIRDGIYF</sequence>
<organism evidence="2 3">
    <name type="scientific">Trematosphaeria pertusa</name>
    <dbReference type="NCBI Taxonomy" id="390896"/>
    <lineage>
        <taxon>Eukaryota</taxon>
        <taxon>Fungi</taxon>
        <taxon>Dikarya</taxon>
        <taxon>Ascomycota</taxon>
        <taxon>Pezizomycotina</taxon>
        <taxon>Dothideomycetes</taxon>
        <taxon>Pleosporomycetidae</taxon>
        <taxon>Pleosporales</taxon>
        <taxon>Massarineae</taxon>
        <taxon>Trematosphaeriaceae</taxon>
        <taxon>Trematosphaeria</taxon>
    </lineage>
</organism>
<dbReference type="Proteomes" id="UP000800094">
    <property type="component" value="Unassembled WGS sequence"/>
</dbReference>
<reference evidence="2" key="1">
    <citation type="journal article" date="2020" name="Stud. Mycol.">
        <title>101 Dothideomycetes genomes: a test case for predicting lifestyles and emergence of pathogens.</title>
        <authorList>
            <person name="Haridas S."/>
            <person name="Albert R."/>
            <person name="Binder M."/>
            <person name="Bloem J."/>
            <person name="Labutti K."/>
            <person name="Salamov A."/>
            <person name="Andreopoulos B."/>
            <person name="Baker S."/>
            <person name="Barry K."/>
            <person name="Bills G."/>
            <person name="Bluhm B."/>
            <person name="Cannon C."/>
            <person name="Castanera R."/>
            <person name="Culley D."/>
            <person name="Daum C."/>
            <person name="Ezra D."/>
            <person name="Gonzalez J."/>
            <person name="Henrissat B."/>
            <person name="Kuo A."/>
            <person name="Liang C."/>
            <person name="Lipzen A."/>
            <person name="Lutzoni F."/>
            <person name="Magnuson J."/>
            <person name="Mondo S."/>
            <person name="Nolan M."/>
            <person name="Ohm R."/>
            <person name="Pangilinan J."/>
            <person name="Park H.-J."/>
            <person name="Ramirez L."/>
            <person name="Alfaro M."/>
            <person name="Sun H."/>
            <person name="Tritt A."/>
            <person name="Yoshinaga Y."/>
            <person name="Zwiers L.-H."/>
            <person name="Turgeon B."/>
            <person name="Goodwin S."/>
            <person name="Spatafora J."/>
            <person name="Crous P."/>
            <person name="Grigoriev I."/>
        </authorList>
    </citation>
    <scope>NUCLEOTIDE SEQUENCE</scope>
    <source>
        <strain evidence="2">CBS 122368</strain>
    </source>
</reference>
<protein>
    <submittedName>
        <fullName evidence="2">Uncharacterized protein</fullName>
    </submittedName>
</protein>
<evidence type="ECO:0000313" key="2">
    <source>
        <dbReference type="EMBL" id="KAF2249957.1"/>
    </source>
</evidence>
<dbReference type="AlphaFoldDB" id="A0A6A6IIE8"/>
<keyword evidence="3" id="KW-1185">Reference proteome</keyword>
<gene>
    <name evidence="2" type="ORF">BU26DRAFT_563848</name>
</gene>
<dbReference type="RefSeq" id="XP_033684961.1">
    <property type="nucleotide sequence ID" value="XM_033833217.1"/>
</dbReference>
<dbReference type="EMBL" id="ML987194">
    <property type="protein sequence ID" value="KAF2249957.1"/>
    <property type="molecule type" value="Genomic_DNA"/>
</dbReference>